<evidence type="ECO:0000256" key="1">
    <source>
        <dbReference type="SAM" id="Phobius"/>
    </source>
</evidence>
<organism evidence="3">
    <name type="scientific">marine metagenome</name>
    <dbReference type="NCBI Taxonomy" id="408172"/>
    <lineage>
        <taxon>unclassified sequences</taxon>
        <taxon>metagenomes</taxon>
        <taxon>ecological metagenomes</taxon>
    </lineage>
</organism>
<gene>
    <name evidence="3" type="ORF">METZ01_LOCUS228165</name>
</gene>
<keyword evidence="1" id="KW-0472">Membrane</keyword>
<keyword evidence="1" id="KW-0812">Transmembrane</keyword>
<keyword evidence="1" id="KW-1133">Transmembrane helix</keyword>
<dbReference type="InterPro" id="IPR025966">
    <property type="entry name" value="OppC_N"/>
</dbReference>
<feature type="transmembrane region" description="Helical" evidence="1">
    <location>
        <begin position="27"/>
        <end position="49"/>
    </location>
</feature>
<dbReference type="Pfam" id="PF12911">
    <property type="entry name" value="OppC_N"/>
    <property type="match status" value="1"/>
</dbReference>
<proteinExistence type="predicted"/>
<feature type="domain" description="Oligopeptide transport permease C-like N-terminal" evidence="2">
    <location>
        <begin position="13"/>
        <end position="65"/>
    </location>
</feature>
<name>A0A382GMB5_9ZZZZ</name>
<dbReference type="AlphaFoldDB" id="A0A382GMB5"/>
<evidence type="ECO:0000313" key="3">
    <source>
        <dbReference type="EMBL" id="SVB75311.1"/>
    </source>
</evidence>
<dbReference type="GO" id="GO:0005886">
    <property type="term" value="C:plasma membrane"/>
    <property type="evidence" value="ECO:0007669"/>
    <property type="project" value="UniProtKB-SubCell"/>
</dbReference>
<sequence length="202" mass="23124">MPNEAESRIIFASQWQLIWWRFRKHKLALVSSVVVILIYFVAIFAEFLAPFTTERKIPKLAYAPPQSLHFWENTEDGIQFDLFVYNYTTEIDTLSLKRNFKTDTTKKIPVRFFVKGDPYHLFGLIPLERHFIGPVDIKAPMYLLGADRLGRDLFSRIIYGTRVSMSIGLVGVVLSLVIGVLLGGISGYYGGTTDMLIQRLVE</sequence>
<evidence type="ECO:0000259" key="2">
    <source>
        <dbReference type="Pfam" id="PF12911"/>
    </source>
</evidence>
<dbReference type="EMBL" id="UINC01055902">
    <property type="protein sequence ID" value="SVB75311.1"/>
    <property type="molecule type" value="Genomic_DNA"/>
</dbReference>
<protein>
    <recommendedName>
        <fullName evidence="2">Oligopeptide transport permease C-like N-terminal domain-containing protein</fullName>
    </recommendedName>
</protein>
<dbReference type="PANTHER" id="PTHR43839">
    <property type="entry name" value="OPPC IN A BINDING PROTEIN-DEPENDENT TRANSPORT SYSTEM"/>
    <property type="match status" value="1"/>
</dbReference>
<accession>A0A382GMB5</accession>
<dbReference type="PANTHER" id="PTHR43839:SF1">
    <property type="entry name" value="OPPC IN A BINDING PROTEIN-DEPENDENT TRANSPORT SYSTEM"/>
    <property type="match status" value="1"/>
</dbReference>
<reference evidence="3" key="1">
    <citation type="submission" date="2018-05" db="EMBL/GenBank/DDBJ databases">
        <authorList>
            <person name="Lanie J.A."/>
            <person name="Ng W.-L."/>
            <person name="Kazmierczak K.M."/>
            <person name="Andrzejewski T.M."/>
            <person name="Davidsen T.M."/>
            <person name="Wayne K.J."/>
            <person name="Tettelin H."/>
            <person name="Glass J.I."/>
            <person name="Rusch D."/>
            <person name="Podicherti R."/>
            <person name="Tsui H.-C.T."/>
            <person name="Winkler M.E."/>
        </authorList>
    </citation>
    <scope>NUCLEOTIDE SEQUENCE</scope>
</reference>
<feature type="non-terminal residue" evidence="3">
    <location>
        <position position="202"/>
    </location>
</feature>
<feature type="transmembrane region" description="Helical" evidence="1">
    <location>
        <begin position="166"/>
        <end position="189"/>
    </location>
</feature>